<keyword evidence="2" id="KW-1185">Reference proteome</keyword>
<dbReference type="RefSeq" id="XP_002673864.1">
    <property type="nucleotide sequence ID" value="XM_002673818.1"/>
</dbReference>
<dbReference type="VEuPathDB" id="AmoebaDB:NAEGRDRAFT_71159"/>
<dbReference type="Proteomes" id="UP000006671">
    <property type="component" value="Unassembled WGS sequence"/>
</dbReference>
<gene>
    <name evidence="1" type="ORF">NAEGRDRAFT_71159</name>
</gene>
<dbReference type="InParanoid" id="D2VQ44"/>
<evidence type="ECO:0000313" key="2">
    <source>
        <dbReference type="Proteomes" id="UP000006671"/>
    </source>
</evidence>
<dbReference type="AlphaFoldDB" id="D2VQ44"/>
<evidence type="ECO:0000313" key="1">
    <source>
        <dbReference type="EMBL" id="EFC41120.1"/>
    </source>
</evidence>
<protein>
    <submittedName>
        <fullName evidence="1">Predicted protein</fullName>
    </submittedName>
</protein>
<organism evidence="2">
    <name type="scientific">Naegleria gruberi</name>
    <name type="common">Amoeba</name>
    <dbReference type="NCBI Taxonomy" id="5762"/>
    <lineage>
        <taxon>Eukaryota</taxon>
        <taxon>Discoba</taxon>
        <taxon>Heterolobosea</taxon>
        <taxon>Tetramitia</taxon>
        <taxon>Eutetramitia</taxon>
        <taxon>Vahlkampfiidae</taxon>
        <taxon>Naegleria</taxon>
    </lineage>
</organism>
<dbReference type="EMBL" id="GG738888">
    <property type="protein sequence ID" value="EFC41120.1"/>
    <property type="molecule type" value="Genomic_DNA"/>
</dbReference>
<dbReference type="KEGG" id="ngr:NAEGRDRAFT_71159"/>
<sequence length="201" mass="23200">MITNQEHVYPFNNNTALGMYSWIKACECMNLLQEPELSTCTSNSSSSSSVIIETQITTRITLDENYIDKLIDLELRNVPSTLGLVWSKLSCHSNPNEFLFQTNPSSQTSNECSPSVCNNIIISNNQQEEIDLNMKPVSRIENAPFCVPFHQPESSLFKNKISKKRKQKKDKPNYRVRFSYNKFEEIEFRKSNPKGKFIIFK</sequence>
<proteinExistence type="predicted"/>
<reference evidence="1 2" key="1">
    <citation type="journal article" date="2010" name="Cell">
        <title>The genome of Naegleria gruberi illuminates early eukaryotic versatility.</title>
        <authorList>
            <person name="Fritz-Laylin L.K."/>
            <person name="Prochnik S.E."/>
            <person name="Ginger M.L."/>
            <person name="Dacks J.B."/>
            <person name="Carpenter M.L."/>
            <person name="Field M.C."/>
            <person name="Kuo A."/>
            <person name="Paredez A."/>
            <person name="Chapman J."/>
            <person name="Pham J."/>
            <person name="Shu S."/>
            <person name="Neupane R."/>
            <person name="Cipriano M."/>
            <person name="Mancuso J."/>
            <person name="Tu H."/>
            <person name="Salamov A."/>
            <person name="Lindquist E."/>
            <person name="Shapiro H."/>
            <person name="Lucas S."/>
            <person name="Grigoriev I.V."/>
            <person name="Cande W.Z."/>
            <person name="Fulton C."/>
            <person name="Rokhsar D.S."/>
            <person name="Dawson S.C."/>
        </authorList>
    </citation>
    <scope>NUCLEOTIDE SEQUENCE [LARGE SCALE GENOMIC DNA]</scope>
    <source>
        <strain evidence="1 2">NEG-M</strain>
    </source>
</reference>
<accession>D2VQ44</accession>
<name>D2VQ44_NAEGR</name>
<dbReference type="GeneID" id="8851075"/>